<evidence type="ECO:0000256" key="2">
    <source>
        <dbReference type="ARBA" id="ARBA00022553"/>
    </source>
</evidence>
<dbReference type="SMART" id="SM01182">
    <property type="entry name" value="EF-1_beta_acid"/>
    <property type="match status" value="9"/>
</dbReference>
<feature type="region of interest" description="Disordered" evidence="9">
    <location>
        <begin position="1238"/>
        <end position="1257"/>
    </location>
</feature>
<dbReference type="SMART" id="SM00360">
    <property type="entry name" value="RRM"/>
    <property type="match status" value="1"/>
</dbReference>
<dbReference type="Ensembl" id="ENSLBET00000036325.1">
    <property type="protein sequence ID" value="ENSLBEP00000034838.1"/>
    <property type="gene ID" value="ENSLBEG00000026169.1"/>
</dbReference>
<sequence>MRRLYVGGLSHTITEKDLKDRFGKFGDVEDVELRTRRDDEGVPYKTFGYINIDISDADLKKCMTVLNKSKWKGGTLQIETAKESFLHRLAEERQAAEEQRLQPRETEDKRQKMLDSLSKAGVENFTMKAAVPGTEVPGHQDWVVSKFGRVLPVMQLQCKKGSRARTLKYDPSKYTHNIRKLDRNTEDQSTPVSQLTWELQGGDDDISKKRRGEFPPFEPSRPKKSRTDTVNSHNALGRSRLKHPVDSVDHTEARQSTNNSVEATTNHRPAQRRGTHFPDGDIDSSDEEIRSMVAAQDTSCGALQQEAEEDNLEVVGLDYFVKSGCSREADDQEENDYDSADTDELLASRKPNAPPPPPQERLTPPTENHLSGNDTDKKKKMKKKKKKKKAGEEEEDSSDAEDHLTSWKLSAPQESRDSGKKSSQSKSKKITVLPVEPPQSHSDSDEEEDEEEDEDEAELESADDSSDYDYEAMFSNVTRLEISLADLQRVAEEFQQTSETKPPSILGSSSNPDQPVPKKGILPEDILASLMADDSSEDEQKKKKKKKKRKAVMSTPLPAFQGTRVLNNGVETEDCQRRLEEEKGGEVKRQKLDPVTEQTAAESSEEEEEEEEEKKVKVVKNKAAVLKLVPTKDVVNTEEAETESFSTSDDDEEEEEEDVEDDEDEEKKVEVVKNMAAPQLLKVVPTKAAKNTEEAETDSSSTSDDEEEEEEKGTKATAITKAAAKASPSSSSSCSSSSEEEGIIPAKDALKASPPPAPPSESSSSDEEEEEEEEEEKQAPPRPPLGAKEEEELQRVANMRRLAAVQQRQKEADEHKKLIQGALANLDAPAAGAGKHIVFGSDDDESEDDEKQQATPNITTPKKTLFNDSQSEDEDSDDDVATSENSTVKEKVHRKPPVPQLFGGSEDEEDGDKEEDGGRFDIRPQFEGRAGQKLMALQSRFGTDERFKMDSRFLEEDEDKKDESENKKSVTEDEEALEEERKKNLSILQGVLGSSLQTCSSKTTVKAKTFRDVSALHYDPSKEEHAAFETKTEETKESKSARRKKREEAQKLPEVSKDIYYDVSGDLKAVFGASKEDEVPEEEEEEKMNWDQEEEEKGEEGGDNEQPQPSLLSADLSTDKEASSGFKFSFFGDDLETESKEKEEYKVDSIQAPKVSWQQDPRFHDSSSEEEEEEQEEDEEQSSAVEKIIEEETPSTTDRFFFFLEDSRLTEGPRLFCRPSNLEEQREQWEERRTALRQEYRKKHKDARRKLKSSQKS</sequence>
<dbReference type="SUPFAM" id="SSF54928">
    <property type="entry name" value="RNA-binding domain, RBD"/>
    <property type="match status" value="1"/>
</dbReference>
<feature type="region of interest" description="Disordered" evidence="9">
    <location>
        <begin position="326"/>
        <end position="472"/>
    </location>
</feature>
<evidence type="ECO:0000256" key="3">
    <source>
        <dbReference type="ARBA" id="ARBA00022884"/>
    </source>
</evidence>
<evidence type="ECO:0000313" key="12">
    <source>
        <dbReference type="Proteomes" id="UP000261660"/>
    </source>
</evidence>
<dbReference type="STRING" id="56723.ENSLBEP00000034838"/>
<name>A0A3Q3GWK1_9LABR</name>
<feature type="compositionally biased region" description="Acidic residues" evidence="9">
    <location>
        <begin position="764"/>
        <end position="776"/>
    </location>
</feature>
<dbReference type="Proteomes" id="UP000261660">
    <property type="component" value="Unplaced"/>
</dbReference>
<evidence type="ECO:0000256" key="4">
    <source>
        <dbReference type="ARBA" id="ARBA00023242"/>
    </source>
</evidence>
<feature type="compositionally biased region" description="Basic residues" evidence="9">
    <location>
        <begin position="1240"/>
        <end position="1257"/>
    </location>
</feature>
<keyword evidence="12" id="KW-1185">Reference proteome</keyword>
<feature type="compositionally biased region" description="Basic and acidic residues" evidence="9">
    <location>
        <begin position="243"/>
        <end position="253"/>
    </location>
</feature>
<dbReference type="GeneTree" id="ENSGT00390000004860"/>
<dbReference type="Pfam" id="PF00076">
    <property type="entry name" value="RRM_1"/>
    <property type="match status" value="1"/>
</dbReference>
<dbReference type="PROSITE" id="PS50102">
    <property type="entry name" value="RRM"/>
    <property type="match status" value="1"/>
</dbReference>
<dbReference type="PANTHER" id="PTHR48029:SF1">
    <property type="entry name" value="NUCLEOLAR PROTEIN 8"/>
    <property type="match status" value="1"/>
</dbReference>
<evidence type="ECO:0000256" key="8">
    <source>
        <dbReference type="PROSITE-ProRule" id="PRU00176"/>
    </source>
</evidence>
<dbReference type="PANTHER" id="PTHR48029">
    <property type="entry name" value="NUCLEOLAR PROTEIN 8"/>
    <property type="match status" value="1"/>
</dbReference>
<feature type="compositionally biased region" description="Polar residues" evidence="9">
    <location>
        <begin position="853"/>
        <end position="862"/>
    </location>
</feature>
<evidence type="ECO:0000256" key="5">
    <source>
        <dbReference type="ARBA" id="ARBA00054821"/>
    </source>
</evidence>
<dbReference type="AlphaFoldDB" id="A0A3Q3GWK1"/>
<feature type="compositionally biased region" description="Acidic residues" evidence="9">
    <location>
        <begin position="603"/>
        <end position="612"/>
    </location>
</feature>
<dbReference type="InterPro" id="IPR035979">
    <property type="entry name" value="RBD_domain_sf"/>
</dbReference>
<dbReference type="InterPro" id="IPR012677">
    <property type="entry name" value="Nucleotide-bd_a/b_plait_sf"/>
</dbReference>
<feature type="compositionally biased region" description="Basic and acidic residues" evidence="9">
    <location>
        <begin position="1019"/>
        <end position="1058"/>
    </location>
</feature>
<feature type="compositionally biased region" description="Acidic residues" evidence="9">
    <location>
        <begin position="905"/>
        <end position="915"/>
    </location>
</feature>
<dbReference type="FunFam" id="3.30.70.330:FF:000346">
    <property type="entry name" value="Nucleolar protein 8"/>
    <property type="match status" value="1"/>
</dbReference>
<organism evidence="11 12">
    <name type="scientific">Labrus bergylta</name>
    <name type="common">ballan wrasse</name>
    <dbReference type="NCBI Taxonomy" id="56723"/>
    <lineage>
        <taxon>Eukaryota</taxon>
        <taxon>Metazoa</taxon>
        <taxon>Chordata</taxon>
        <taxon>Craniata</taxon>
        <taxon>Vertebrata</taxon>
        <taxon>Euteleostomi</taxon>
        <taxon>Actinopterygii</taxon>
        <taxon>Neopterygii</taxon>
        <taxon>Teleostei</taxon>
        <taxon>Neoteleostei</taxon>
        <taxon>Acanthomorphata</taxon>
        <taxon>Eupercaria</taxon>
        <taxon>Labriformes</taxon>
        <taxon>Labridae</taxon>
        <taxon>Labrus</taxon>
    </lineage>
</organism>
<feature type="compositionally biased region" description="Low complexity" evidence="9">
    <location>
        <begin position="821"/>
        <end position="834"/>
    </location>
</feature>
<feature type="compositionally biased region" description="Basic and acidic residues" evidence="9">
    <location>
        <begin position="942"/>
        <end position="954"/>
    </location>
</feature>
<feature type="compositionally biased region" description="Basic and acidic residues" evidence="9">
    <location>
        <begin position="961"/>
        <end position="971"/>
    </location>
</feature>
<evidence type="ECO:0000256" key="1">
    <source>
        <dbReference type="ARBA" id="ARBA00004604"/>
    </source>
</evidence>
<feature type="region of interest" description="Disordered" evidence="9">
    <location>
        <begin position="1010"/>
        <end position="1058"/>
    </location>
</feature>
<proteinExistence type="predicted"/>
<comment type="subunit">
    <text evidence="6">Interacts with the GTP form of RRAGA, RRAGC and RRAGD. Interacts with NIP7. Interacts with DDX18; the interaction is RNA-dependent. Interacts with DDX47; the interaction is RNA-dependent.</text>
</comment>
<accession>A0A3Q3GWK1</accession>
<feature type="domain" description="RRM" evidence="10">
    <location>
        <begin position="2"/>
        <end position="83"/>
    </location>
</feature>
<reference evidence="11" key="2">
    <citation type="submission" date="2025-09" db="UniProtKB">
        <authorList>
            <consortium name="Ensembl"/>
        </authorList>
    </citation>
    <scope>IDENTIFICATION</scope>
</reference>
<feature type="compositionally biased region" description="Acidic residues" evidence="9">
    <location>
        <begin position="444"/>
        <end position="470"/>
    </location>
</feature>
<dbReference type="Gene3D" id="3.30.70.330">
    <property type="match status" value="1"/>
</dbReference>
<comment type="subcellular location">
    <subcellularLocation>
        <location evidence="1">Nucleus</location>
        <location evidence="1">Nucleolus</location>
    </subcellularLocation>
</comment>
<feature type="compositionally biased region" description="Basic and acidic residues" evidence="9">
    <location>
        <begin position="574"/>
        <end position="594"/>
    </location>
</feature>
<feature type="compositionally biased region" description="Polar residues" evidence="9">
    <location>
        <begin position="494"/>
        <end position="513"/>
    </location>
</feature>
<dbReference type="GO" id="GO:1902570">
    <property type="term" value="P:protein localization to nucleolus"/>
    <property type="evidence" value="ECO:0007669"/>
    <property type="project" value="TreeGrafter"/>
</dbReference>
<evidence type="ECO:0000256" key="9">
    <source>
        <dbReference type="SAM" id="MobiDB-lite"/>
    </source>
</evidence>
<feature type="compositionally biased region" description="Basic residues" evidence="9">
    <location>
        <begin position="542"/>
        <end position="551"/>
    </location>
</feature>
<feature type="compositionally biased region" description="Low complexity" evidence="9">
    <location>
        <begin position="715"/>
        <end position="737"/>
    </location>
</feature>
<feature type="compositionally biased region" description="Polar residues" evidence="9">
    <location>
        <begin position="254"/>
        <end position="268"/>
    </location>
</feature>
<keyword evidence="2" id="KW-0597">Phosphoprotein</keyword>
<evidence type="ECO:0000256" key="7">
    <source>
        <dbReference type="ARBA" id="ARBA00068539"/>
    </source>
</evidence>
<feature type="compositionally biased region" description="Acidic residues" evidence="9">
    <location>
        <begin position="870"/>
        <end position="881"/>
    </location>
</feature>
<feature type="compositionally biased region" description="Basic residues" evidence="9">
    <location>
        <begin position="378"/>
        <end position="389"/>
    </location>
</feature>
<feature type="compositionally biased region" description="Acidic residues" evidence="9">
    <location>
        <begin position="841"/>
        <end position="850"/>
    </location>
</feature>
<feature type="region of interest" description="Disordered" evidence="9">
    <location>
        <begin position="1071"/>
        <end position="1119"/>
    </location>
</feature>
<evidence type="ECO:0000256" key="6">
    <source>
        <dbReference type="ARBA" id="ARBA00065066"/>
    </source>
</evidence>
<feature type="compositionally biased region" description="Acidic residues" evidence="9">
    <location>
        <begin position="330"/>
        <end position="344"/>
    </location>
</feature>
<feature type="compositionally biased region" description="Basic and acidic residues" evidence="9">
    <location>
        <begin position="1138"/>
        <end position="1147"/>
    </location>
</feature>
<dbReference type="InterPro" id="IPR018940">
    <property type="entry name" value="EF-1_beta_acid_region_euk"/>
</dbReference>
<feature type="compositionally biased region" description="Acidic residues" evidence="9">
    <location>
        <begin position="1078"/>
        <end position="1103"/>
    </location>
</feature>
<dbReference type="GO" id="GO:0005730">
    <property type="term" value="C:nucleolus"/>
    <property type="evidence" value="ECO:0007669"/>
    <property type="project" value="UniProtKB-SubCell"/>
</dbReference>
<feature type="region of interest" description="Disordered" evidence="9">
    <location>
        <begin position="178"/>
        <end position="284"/>
    </location>
</feature>
<evidence type="ECO:0000259" key="10">
    <source>
        <dbReference type="PROSITE" id="PS50102"/>
    </source>
</evidence>
<dbReference type="InterPro" id="IPR000504">
    <property type="entry name" value="RRM_dom"/>
</dbReference>
<feature type="compositionally biased region" description="Basic and acidic residues" evidence="9">
    <location>
        <begin position="808"/>
        <end position="817"/>
    </location>
</feature>
<feature type="compositionally biased region" description="Polar residues" evidence="9">
    <location>
        <begin position="187"/>
        <end position="197"/>
    </location>
</feature>
<comment type="function">
    <text evidence="5">Plays an essential role in the survival of diffuse-type gastric cancer cells. Acts as a nucleolar anchoring protein for DDX47. May be involved in regulation of gene expression at the post-transcriptional level or in ribosome biogenesis in cancer cells.</text>
</comment>
<dbReference type="InParanoid" id="A0A3Q3GWK1"/>
<keyword evidence="3 8" id="KW-0694">RNA-binding</keyword>
<evidence type="ECO:0000313" key="11">
    <source>
        <dbReference type="Ensembl" id="ENSLBEP00000034838.1"/>
    </source>
</evidence>
<feature type="region of interest" description="Disordered" evidence="9">
    <location>
        <begin position="493"/>
        <end position="981"/>
    </location>
</feature>
<feature type="compositionally biased region" description="Acidic residues" evidence="9">
    <location>
        <begin position="1168"/>
        <end position="1181"/>
    </location>
</feature>
<dbReference type="CDD" id="cd12226">
    <property type="entry name" value="RRM_NOL8"/>
    <property type="match status" value="1"/>
</dbReference>
<protein>
    <recommendedName>
        <fullName evidence="7">Nucleolar protein 8</fullName>
    </recommendedName>
</protein>
<dbReference type="GO" id="GO:0003723">
    <property type="term" value="F:RNA binding"/>
    <property type="evidence" value="ECO:0007669"/>
    <property type="project" value="UniProtKB-UniRule"/>
</dbReference>
<reference evidence="11" key="1">
    <citation type="submission" date="2025-08" db="UniProtKB">
        <authorList>
            <consortium name="Ensembl"/>
        </authorList>
    </citation>
    <scope>IDENTIFICATION</scope>
</reference>
<feature type="region of interest" description="Disordered" evidence="9">
    <location>
        <begin position="1138"/>
        <end position="1192"/>
    </location>
</feature>
<feature type="compositionally biased region" description="Acidic residues" evidence="9">
    <location>
        <begin position="636"/>
        <end position="665"/>
    </location>
</feature>
<keyword evidence="4" id="KW-0539">Nucleus</keyword>
<feature type="compositionally biased region" description="Basic and acidic residues" evidence="9">
    <location>
        <begin position="916"/>
        <end position="926"/>
    </location>
</feature>
<dbReference type="InterPro" id="IPR034138">
    <property type="entry name" value="NOP8_RRM"/>
</dbReference>